<proteinExistence type="predicted"/>
<dbReference type="PROSITE" id="PS51644">
    <property type="entry name" value="HTH_OST"/>
    <property type="match status" value="4"/>
</dbReference>
<dbReference type="InterPro" id="IPR025605">
    <property type="entry name" value="OST-HTH/LOTUS_dom"/>
</dbReference>
<evidence type="ECO:0000259" key="2">
    <source>
        <dbReference type="PROSITE" id="PS51644"/>
    </source>
</evidence>
<keyword evidence="4" id="KW-1185">Reference proteome</keyword>
<dbReference type="Proteomes" id="UP000663828">
    <property type="component" value="Unassembled WGS sequence"/>
</dbReference>
<sequence>MILADFIPQTTLLQLPNDMNDINPTDELTKLSTTSSSDIQTAEKEPYLISPIKIPLTSFQPLLAASPDFILTNECTRRRNRLVLIDNQLQTIEQRIPKTDALLDAIWYEKKQQFLLRTVSSIFSYDAITGNMKLIQGFTPTENKEMKCFNFLNSSVLLVAYDEWNAQYIEKWQQDDTDENWKLTDKLPLNLTNNEFIGNMITVIENDCSYIVITIYNDLLEHWRLEIRPIETFLCVKAIILPGSNPTRQDSLCSHVDQLRFFDFLEPNFDFKTAMSRFERQVSWLPLVAPAAELESSPIQSNHTSDFIWQPPNSFLPTLPETPPAFLDDHHQSEINIETIIDERNLSNFLSPPLPPPMPLMKTASTPKLKLPIRSQEKHSRAISPSPYESSLPSQKRTKSSTNIHEAQPFATGVSQTALEVAALLKEHPGYMCPMLTLVQEYQSRFCKPLHTSELNTARDIVEIQYNGQMSYARLTSTFRATMGNETLSVRLERPYCTIHCPPNFVVSSTFDMPFVRLPLQRFSENVHFLLAQHTGTMPLGSFVQCYSFYFPRLIDDEYGVPLEHYITCVKNIEIATDQGVIKRIQTTITPPFSVPLNHMVPDQRSTSSSTCSLQTFAREVIDLLKQQTVHCRLPLSKFVTTYHMKYSRHCRAADYGFEKILDLLIAIPNAVQILGDGNKRILTLTHRCQVKRFFNDLVRILKNKPQRSMAISEIPKEFANFSKKPFDIIDFGVCYLDDLIGEIQDNKEVVIDREHGIIKLYRKEQTDVEKFATQIFADDIINMFRHQQDFNIPFQRFIPMYHHHFGYQCRVQLYGCLRLIDLFEEIPHVVQILEDKNGERIVQLTHEAIHQAVLLNITQLIRQHDGSILFDQLPKLYAETFRFELNYEEIGFDSIEAMLESMQDKLTCVQTNKNTVVIRIIEEHHSDIVFARNVVHILMEAQGETTIWLLKQEMANRFRRELKIEDCQHRLKQYVQLIGQNVRLTPPMRFAYEVVKGMRACGLDKMNYEDFLIDYQLRHGNAHCPNPSEFGYPTIDRLFHAIRIVVLTRGHRQTKTISLTDEFRMHIRPTYSLHLNNNNPFAK</sequence>
<feature type="compositionally biased region" description="Polar residues" evidence="1">
    <location>
        <begin position="387"/>
        <end position="402"/>
    </location>
</feature>
<comment type="caution">
    <text evidence="3">The sequence shown here is derived from an EMBL/GenBank/DDBJ whole genome shotgun (WGS) entry which is preliminary data.</text>
</comment>
<gene>
    <name evidence="3" type="ORF">XAT740_LOCUS2598</name>
</gene>
<name>A0A813SCS3_ADIRI</name>
<feature type="domain" description="HTH OST-type" evidence="2">
    <location>
        <begin position="613"/>
        <end position="688"/>
    </location>
</feature>
<dbReference type="InterPro" id="IPR041966">
    <property type="entry name" value="LOTUS-like"/>
</dbReference>
<accession>A0A813SCS3</accession>
<feature type="region of interest" description="Disordered" evidence="1">
    <location>
        <begin position="371"/>
        <end position="402"/>
    </location>
</feature>
<dbReference type="Pfam" id="PF19687">
    <property type="entry name" value="MARF1_LOTUS"/>
    <property type="match status" value="1"/>
</dbReference>
<dbReference type="AlphaFoldDB" id="A0A813SCS3"/>
<protein>
    <recommendedName>
        <fullName evidence="2">HTH OST-type domain-containing protein</fullName>
    </recommendedName>
</protein>
<organism evidence="3 4">
    <name type="scientific">Adineta ricciae</name>
    <name type="common">Rotifer</name>
    <dbReference type="NCBI Taxonomy" id="249248"/>
    <lineage>
        <taxon>Eukaryota</taxon>
        <taxon>Metazoa</taxon>
        <taxon>Spiralia</taxon>
        <taxon>Gnathifera</taxon>
        <taxon>Rotifera</taxon>
        <taxon>Eurotatoria</taxon>
        <taxon>Bdelloidea</taxon>
        <taxon>Adinetida</taxon>
        <taxon>Adinetidae</taxon>
        <taxon>Adineta</taxon>
    </lineage>
</organism>
<dbReference type="Gene3D" id="3.30.420.610">
    <property type="entry name" value="LOTUS domain-like"/>
    <property type="match status" value="3"/>
</dbReference>
<dbReference type="Pfam" id="PF12872">
    <property type="entry name" value="OST-HTH"/>
    <property type="match status" value="4"/>
</dbReference>
<dbReference type="InterPro" id="IPR045602">
    <property type="entry name" value="MARF1_LOTUS"/>
</dbReference>
<evidence type="ECO:0000313" key="3">
    <source>
        <dbReference type="EMBL" id="CAF0793353.1"/>
    </source>
</evidence>
<dbReference type="CDD" id="cd08824">
    <property type="entry name" value="LOTUS"/>
    <property type="match status" value="1"/>
</dbReference>
<reference evidence="3" key="1">
    <citation type="submission" date="2021-02" db="EMBL/GenBank/DDBJ databases">
        <authorList>
            <person name="Nowell W R."/>
        </authorList>
    </citation>
    <scope>NUCLEOTIDE SEQUENCE</scope>
</reference>
<evidence type="ECO:0000256" key="1">
    <source>
        <dbReference type="SAM" id="MobiDB-lite"/>
    </source>
</evidence>
<feature type="domain" description="HTH OST-type" evidence="2">
    <location>
        <begin position="850"/>
        <end position="923"/>
    </location>
</feature>
<dbReference type="EMBL" id="CAJNOR010000092">
    <property type="protein sequence ID" value="CAF0793353.1"/>
    <property type="molecule type" value="Genomic_DNA"/>
</dbReference>
<evidence type="ECO:0000313" key="4">
    <source>
        <dbReference type="Proteomes" id="UP000663828"/>
    </source>
</evidence>
<feature type="domain" description="HTH OST-type" evidence="2">
    <location>
        <begin position="690"/>
        <end position="765"/>
    </location>
</feature>
<feature type="domain" description="HTH OST-type" evidence="2">
    <location>
        <begin position="773"/>
        <end position="847"/>
    </location>
</feature>